<evidence type="ECO:0000313" key="3">
    <source>
        <dbReference type="EMBL" id="REG22963.1"/>
    </source>
</evidence>
<proteinExistence type="predicted"/>
<dbReference type="InterPro" id="IPR011990">
    <property type="entry name" value="TPR-like_helical_dom_sf"/>
</dbReference>
<keyword evidence="2" id="KW-1133">Transmembrane helix</keyword>
<organism evidence="3 4">
    <name type="scientific">Archangium gephyra</name>
    <dbReference type="NCBI Taxonomy" id="48"/>
    <lineage>
        <taxon>Bacteria</taxon>
        <taxon>Pseudomonadati</taxon>
        <taxon>Myxococcota</taxon>
        <taxon>Myxococcia</taxon>
        <taxon>Myxococcales</taxon>
        <taxon>Cystobacterineae</taxon>
        <taxon>Archangiaceae</taxon>
        <taxon>Archangium</taxon>
    </lineage>
</organism>
<keyword evidence="3" id="KW-0449">Lipoprotein</keyword>
<dbReference type="Proteomes" id="UP000256345">
    <property type="component" value="Unassembled WGS sequence"/>
</dbReference>
<name>A0ABX9JND0_9BACT</name>
<evidence type="ECO:0000256" key="1">
    <source>
        <dbReference type="SAM" id="MobiDB-lite"/>
    </source>
</evidence>
<comment type="caution">
    <text evidence="3">The sequence shown here is derived from an EMBL/GenBank/DDBJ whole genome shotgun (WGS) entry which is preliminary data.</text>
</comment>
<reference evidence="3 4" key="1">
    <citation type="submission" date="2018-08" db="EMBL/GenBank/DDBJ databases">
        <title>Genomic Encyclopedia of Archaeal and Bacterial Type Strains, Phase II (KMG-II): from individual species to whole genera.</title>
        <authorList>
            <person name="Goeker M."/>
        </authorList>
    </citation>
    <scope>NUCLEOTIDE SEQUENCE [LARGE SCALE GENOMIC DNA]</scope>
    <source>
        <strain evidence="3 4">DSM 2261</strain>
    </source>
</reference>
<dbReference type="SUPFAM" id="SSF48452">
    <property type="entry name" value="TPR-like"/>
    <property type="match status" value="1"/>
</dbReference>
<feature type="compositionally biased region" description="Low complexity" evidence="1">
    <location>
        <begin position="313"/>
        <end position="338"/>
    </location>
</feature>
<feature type="region of interest" description="Disordered" evidence="1">
    <location>
        <begin position="1"/>
        <end position="26"/>
    </location>
</feature>
<dbReference type="Gene3D" id="1.25.40.10">
    <property type="entry name" value="Tetratricopeptide repeat domain"/>
    <property type="match status" value="1"/>
</dbReference>
<evidence type="ECO:0000256" key="2">
    <source>
        <dbReference type="SAM" id="Phobius"/>
    </source>
</evidence>
<feature type="transmembrane region" description="Helical" evidence="2">
    <location>
        <begin position="71"/>
        <end position="92"/>
    </location>
</feature>
<keyword evidence="4" id="KW-1185">Reference proteome</keyword>
<gene>
    <name evidence="3" type="ORF">ATI61_118168</name>
</gene>
<accession>A0ABX9JND0</accession>
<dbReference type="EMBL" id="QUMU01000018">
    <property type="protein sequence ID" value="REG22963.1"/>
    <property type="molecule type" value="Genomic_DNA"/>
</dbReference>
<sequence length="346" mass="37843">MQEAEIISGPNRKMSMAAETKPEQNKELSEIRKEVIEARNLVIKTDSLLKNLHAEVKAIGKRHEDLQKRQWISSGVAYAIFAALCVAGAVLVSSAKSSGATAERERLEKTVTELTTQLDKQRTELTATQTAQRQAAEVFRLMTTLPGDERLKGVDELVKLDTSKLTQLERQALTDKAAQLRREIGDSAFERGKAAFRRNDMKTAIDEISRFVAMNPPADQLLETSFFLGIAYNMERKHEQAVPQLTRYIESDRKAKNRDYAMLLLAQSLQETNQLEKAAQMVNDGVTQHPASEYIPQFRGRLATVRRLMSGGTAAAPAPAAVPAGGTAAPAPAAQPAAAPAPAPAQ</sequence>
<evidence type="ECO:0000313" key="4">
    <source>
        <dbReference type="Proteomes" id="UP000256345"/>
    </source>
</evidence>
<keyword evidence="2" id="KW-0472">Membrane</keyword>
<protein>
    <submittedName>
        <fullName evidence="3">Outer membrane lipoprotein YfiO</fullName>
    </submittedName>
</protein>
<keyword evidence="2" id="KW-0812">Transmembrane</keyword>
<feature type="region of interest" description="Disordered" evidence="1">
    <location>
        <begin position="313"/>
        <end position="346"/>
    </location>
</feature>